<dbReference type="EMBL" id="JAMBOL010000009">
    <property type="protein sequence ID" value="MCM3714757.1"/>
    <property type="molecule type" value="Genomic_DNA"/>
</dbReference>
<evidence type="ECO:0000256" key="8">
    <source>
        <dbReference type="PIRSR" id="PIRSR000232-1"/>
    </source>
</evidence>
<reference evidence="10" key="1">
    <citation type="submission" date="2022-05" db="EMBL/GenBank/DDBJ databases">
        <title>Comparative Genomics of Spacecraft Associated Microbes.</title>
        <authorList>
            <person name="Tran M.T."/>
            <person name="Wright A."/>
            <person name="Seuylemezian A."/>
            <person name="Eisen J."/>
            <person name="Coil D."/>
        </authorList>
    </citation>
    <scope>NUCLEOTIDE SEQUENCE</scope>
    <source>
        <strain evidence="10">214.1.1</strain>
    </source>
</reference>
<feature type="binding site" description="in other chain" evidence="8">
    <location>
        <begin position="137"/>
        <end position="139"/>
    </location>
    <ligand>
        <name>FMN</name>
        <dbReference type="ChEBI" id="CHEBI:58210"/>
        <note>ligand shared between dimeric partners</note>
    </ligand>
</feature>
<dbReference type="InterPro" id="IPR029479">
    <property type="entry name" value="Nitroreductase"/>
</dbReference>
<evidence type="ECO:0000256" key="4">
    <source>
        <dbReference type="ARBA" id="ARBA00022857"/>
    </source>
</evidence>
<dbReference type="SUPFAM" id="SSF55469">
    <property type="entry name" value="FMN-dependent nitroreductase-like"/>
    <property type="match status" value="1"/>
</dbReference>
<dbReference type="Gene3D" id="3.40.109.10">
    <property type="entry name" value="NADH Oxidase"/>
    <property type="match status" value="1"/>
</dbReference>
<evidence type="ECO:0000256" key="6">
    <source>
        <dbReference type="ARBA" id="ARBA00023027"/>
    </source>
</evidence>
<dbReference type="PANTHER" id="PTHR43821:SF1">
    <property type="entry name" value="NAD(P)H NITROREDUCTASE YDJA-RELATED"/>
    <property type="match status" value="1"/>
</dbReference>
<comment type="similarity">
    <text evidence="1 7">Belongs to the nitroreductase family.</text>
</comment>
<sequence length="198" mass="22324">MDVLEAIRSRRSIGLVKENPLEKETIEKIIEAGTWAPSHYRTEPWHFFVIEGEARKALGNALVEIAKEEMDDPTSETNQKKLEKVAEKPFRAPVIITVAIRPSDNPKALKLEEAGAVYAAIQNMLLAAHGLGVAGYWRTGAPAYHPTMKKLFGLGDHEEIAGFLYFGYPKREPHEGKRRPLTEVTTWLTEENEFETLI</sequence>
<dbReference type="RefSeq" id="WP_251223521.1">
    <property type="nucleotide sequence ID" value="NZ_JAMBOL010000009.1"/>
</dbReference>
<feature type="domain" description="Nitroreductase" evidence="9">
    <location>
        <begin position="7"/>
        <end position="168"/>
    </location>
</feature>
<gene>
    <name evidence="10" type="ORF">M3202_11775</name>
</gene>
<dbReference type="InterPro" id="IPR026021">
    <property type="entry name" value="YdjA-like"/>
</dbReference>
<evidence type="ECO:0000313" key="10">
    <source>
        <dbReference type="EMBL" id="MCM3714757.1"/>
    </source>
</evidence>
<feature type="binding site" description="in other chain" evidence="8">
    <location>
        <begin position="10"/>
        <end position="12"/>
    </location>
    <ligand>
        <name>FMN</name>
        <dbReference type="ChEBI" id="CHEBI:58210"/>
        <note>ligand shared between dimeric partners</note>
    </ligand>
</feature>
<evidence type="ECO:0000259" key="9">
    <source>
        <dbReference type="Pfam" id="PF00881"/>
    </source>
</evidence>
<dbReference type="PANTHER" id="PTHR43821">
    <property type="entry name" value="NAD(P)H NITROREDUCTASE YDJA-RELATED"/>
    <property type="match status" value="1"/>
</dbReference>
<evidence type="ECO:0000256" key="3">
    <source>
        <dbReference type="ARBA" id="ARBA00022643"/>
    </source>
</evidence>
<dbReference type="InterPro" id="IPR052530">
    <property type="entry name" value="NAD(P)H_nitroreductase"/>
</dbReference>
<feature type="binding site" evidence="8">
    <location>
        <position position="39"/>
    </location>
    <ligand>
        <name>FMN</name>
        <dbReference type="ChEBI" id="CHEBI:58210"/>
        <note>ligand shared between dimeric partners</note>
    </ligand>
</feature>
<accession>A0A9X2IPT1</accession>
<proteinExistence type="inferred from homology"/>
<keyword evidence="2 7" id="KW-0285">Flavoprotein</keyword>
<organism evidence="10 11">
    <name type="scientific">Halalkalibacter oceani</name>
    <dbReference type="NCBI Taxonomy" id="1653776"/>
    <lineage>
        <taxon>Bacteria</taxon>
        <taxon>Bacillati</taxon>
        <taxon>Bacillota</taxon>
        <taxon>Bacilli</taxon>
        <taxon>Bacillales</taxon>
        <taxon>Bacillaceae</taxon>
        <taxon>Halalkalibacter</taxon>
    </lineage>
</organism>
<evidence type="ECO:0000256" key="7">
    <source>
        <dbReference type="PIRNR" id="PIRNR000232"/>
    </source>
</evidence>
<dbReference type="AlphaFoldDB" id="A0A9X2IPT1"/>
<evidence type="ECO:0000313" key="11">
    <source>
        <dbReference type="Proteomes" id="UP001139179"/>
    </source>
</evidence>
<protein>
    <recommendedName>
        <fullName evidence="7">Putative NAD(P)H nitroreductase</fullName>
        <ecNumber evidence="7">1.-.-.-</ecNumber>
    </recommendedName>
</protein>
<dbReference type="GO" id="GO:0016491">
    <property type="term" value="F:oxidoreductase activity"/>
    <property type="evidence" value="ECO:0007669"/>
    <property type="project" value="UniProtKB-UniRule"/>
</dbReference>
<comment type="cofactor">
    <cofactor evidence="8">
        <name>FMN</name>
        <dbReference type="ChEBI" id="CHEBI:58210"/>
    </cofactor>
    <text evidence="8">Binds 1 FMN per subunit.</text>
</comment>
<name>A0A9X2IPT1_9BACI</name>
<keyword evidence="5 7" id="KW-0560">Oxidoreductase</keyword>
<keyword evidence="4 7" id="KW-0521">NADP</keyword>
<evidence type="ECO:0000256" key="1">
    <source>
        <dbReference type="ARBA" id="ARBA00007118"/>
    </source>
</evidence>
<keyword evidence="6 7" id="KW-0520">NAD</keyword>
<comment type="caution">
    <text evidence="10">The sequence shown here is derived from an EMBL/GenBank/DDBJ whole genome shotgun (WGS) entry which is preliminary data.</text>
</comment>
<keyword evidence="3 7" id="KW-0288">FMN</keyword>
<dbReference type="Pfam" id="PF00881">
    <property type="entry name" value="Nitroreductase"/>
    <property type="match status" value="1"/>
</dbReference>
<dbReference type="PIRSF" id="PIRSF000232">
    <property type="entry name" value="YdjA"/>
    <property type="match status" value="1"/>
</dbReference>
<keyword evidence="11" id="KW-1185">Reference proteome</keyword>
<dbReference type="EC" id="1.-.-.-" evidence="7"/>
<dbReference type="Proteomes" id="UP001139179">
    <property type="component" value="Unassembled WGS sequence"/>
</dbReference>
<dbReference type="CDD" id="cd02135">
    <property type="entry name" value="YdjA-like"/>
    <property type="match status" value="1"/>
</dbReference>
<evidence type="ECO:0000256" key="5">
    <source>
        <dbReference type="ARBA" id="ARBA00023002"/>
    </source>
</evidence>
<dbReference type="InterPro" id="IPR000415">
    <property type="entry name" value="Nitroreductase-like"/>
</dbReference>
<evidence type="ECO:0000256" key="2">
    <source>
        <dbReference type="ARBA" id="ARBA00022630"/>
    </source>
</evidence>